<sequence length="1101" mass="123295">MALSNAERVGKALDTLNRELTPFVFRQVRTKLGKNYFQDIAAIFSSNQYGGSISEDPASWDIQVLLTIMQVRWNEVFSDVLGRSDRSLVFQIKDARNQWAHQQPFSTDEAYRALDSIGLLLESIASPASGAINTEKQDLLRIRFNEQARKEARKKVTVKVKTETASGLKPWREVIEPHKDVASGNYNQAEFAADLWEVYLGRGSGEYLDPREFFRRTFITEGLNELLKTGLKRISGNGGDPVVELQTNFGGGKTHSMLALYHLFSGIAASELAGADSLVKELGIEVPKKVNRAVIVGNKIPPGKPDKKADGTVVNTLWGEIAWQLGGRDAYAMIAESDATSTNPGDALKELFDAYSPCLILVDEWVAYARQFYDVDTLPSGTFDTQFTFAQTLSESAKNAKNTFLVVSVPASDNEIGGKGGQAALDRLKNAIGRVHTPWSPATAEEGFEIVRRRLFRRVLDHKALDAVARAFSDMYLDQSQDFPPECKEVDYRERIKRAYPVHPDLFDKLYNTWSTLDRFQRTRGVLRLMATVIYSLWEKDDRSLLIMPSTIPIDDPDVKSELTRYLEDNWKPVIDHDVDGDQSLPRKIDSENTNLGRYSAVRRVARTIYLGSAPIQHAAQRGIDEQEIKLGCVQPGEAVSTFGDALRRLADNATYLYVDNRRYWYSTQPTVRKIAQGRAGQIDSHDVWKEIQRRIELAASDTGGFQKVHVFPQGGADIFDEMSTRLVVLSTDNTHLKGDAASSAREKAEEILNSRGNAPRIYRNALVFLAADQSRNVDLNKAVRIYLAWQSILDDRVSLNLTPDQIRQAEEQRDSCAGTVQLQIPETFCWALVPYQEDPKKSIELTEYRLQGSEALAVRLSKKLRTEGILQAEMGGSNLKIDLDRIPLWKGSHVPVKDLIQYFFTYPYLPRVTSVKVLENAVIDGIALPEWERDGFAYADSYDDNAQRYQGLKAGRVVSINTERGIVVQAAAAVQQLKAAESEPKNNAPSAYPEPGTTPHGSGEAANNHDTTARPAEHITVDNPQRRFYAHKKIDPLHISREIGKISEEVLQHLTSIVGSEVKINLDIDVHVPDGLSDEKRRVIAENCNVLKFDDFGFEE</sequence>
<proteinExistence type="predicted"/>
<dbReference type="Pfam" id="PF18731">
    <property type="entry name" value="HEPN_Swt1"/>
    <property type="match status" value="1"/>
</dbReference>
<accession>A0A1Y1S378</accession>
<reference evidence="3 4" key="1">
    <citation type="submission" date="2017-03" db="EMBL/GenBank/DDBJ databases">
        <title>Draft Genome sequence of Marispirochaeta sp. strain JC444.</title>
        <authorList>
            <person name="Shivani Y."/>
            <person name="Subhash Y."/>
            <person name="Sasikala C."/>
            <person name="Ramana C."/>
        </authorList>
    </citation>
    <scope>NUCLEOTIDE SEQUENCE [LARGE SCALE GENOMIC DNA]</scope>
    <source>
        <strain evidence="3 4">JC444</strain>
    </source>
</reference>
<dbReference type="RefSeq" id="WP_083048603.1">
    <property type="nucleotide sequence ID" value="NZ_MWQY01000003.1"/>
</dbReference>
<keyword evidence="4" id="KW-1185">Reference proteome</keyword>
<gene>
    <name evidence="3" type="ORF">B4O97_04115</name>
</gene>
<feature type="domain" description="Swt1-like HEPN" evidence="2">
    <location>
        <begin position="11"/>
        <end position="124"/>
    </location>
</feature>
<protein>
    <submittedName>
        <fullName evidence="3">AAA+ family ATPase</fullName>
    </submittedName>
</protein>
<dbReference type="InterPro" id="IPR041650">
    <property type="entry name" value="HEPN_Swt1"/>
</dbReference>
<comment type="caution">
    <text evidence="3">The sequence shown here is derived from an EMBL/GenBank/DDBJ whole genome shotgun (WGS) entry which is preliminary data.</text>
</comment>
<dbReference type="OrthoDB" id="9757917at2"/>
<dbReference type="AlphaFoldDB" id="A0A1Y1S378"/>
<name>A0A1Y1S378_9SPIO</name>
<evidence type="ECO:0000313" key="3">
    <source>
        <dbReference type="EMBL" id="ORC37384.1"/>
    </source>
</evidence>
<organism evidence="3 4">
    <name type="scientific">Marispirochaeta aestuarii</name>
    <dbReference type="NCBI Taxonomy" id="1963862"/>
    <lineage>
        <taxon>Bacteria</taxon>
        <taxon>Pseudomonadati</taxon>
        <taxon>Spirochaetota</taxon>
        <taxon>Spirochaetia</taxon>
        <taxon>Spirochaetales</taxon>
        <taxon>Spirochaetaceae</taxon>
        <taxon>Marispirochaeta</taxon>
    </lineage>
</organism>
<feature type="region of interest" description="Disordered" evidence="1">
    <location>
        <begin position="980"/>
        <end position="1011"/>
    </location>
</feature>
<dbReference type="EMBL" id="MWQY01000003">
    <property type="protein sequence ID" value="ORC37384.1"/>
    <property type="molecule type" value="Genomic_DNA"/>
</dbReference>
<dbReference type="Pfam" id="PF04465">
    <property type="entry name" value="DUF499"/>
    <property type="match status" value="1"/>
</dbReference>
<evidence type="ECO:0000259" key="2">
    <source>
        <dbReference type="Pfam" id="PF18731"/>
    </source>
</evidence>
<evidence type="ECO:0000313" key="4">
    <source>
        <dbReference type="Proteomes" id="UP000192343"/>
    </source>
</evidence>
<dbReference type="STRING" id="1963862.B4O97_04115"/>
<dbReference type="Proteomes" id="UP000192343">
    <property type="component" value="Unassembled WGS sequence"/>
</dbReference>
<evidence type="ECO:0000256" key="1">
    <source>
        <dbReference type="SAM" id="MobiDB-lite"/>
    </source>
</evidence>
<dbReference type="InterPro" id="IPR007555">
    <property type="entry name" value="DUF499"/>
</dbReference>